<evidence type="ECO:0000256" key="1">
    <source>
        <dbReference type="ARBA" id="ARBA00022723"/>
    </source>
</evidence>
<dbReference type="InterPro" id="IPR014741">
    <property type="entry name" value="Adaptor_Cbl_EF_hand-like"/>
</dbReference>
<dbReference type="UniPathway" id="UPA00143"/>
<evidence type="ECO:0000256" key="4">
    <source>
        <dbReference type="ARBA" id="ARBA00022837"/>
    </source>
</evidence>
<dbReference type="GO" id="GO:0001784">
    <property type="term" value="F:phosphotyrosine residue binding"/>
    <property type="evidence" value="ECO:0007669"/>
    <property type="project" value="UniProtKB-UniRule"/>
</dbReference>
<gene>
    <name evidence="9" type="ORF">EDS130_LOCUS11748</name>
    <name evidence="10" type="ORF">XAT740_LOCUS38773</name>
</gene>
<keyword evidence="4 6" id="KW-0106">Calcium</keyword>
<keyword evidence="1 6" id="KW-0479">Metal-binding</keyword>
<evidence type="ECO:0000256" key="3">
    <source>
        <dbReference type="ARBA" id="ARBA00022833"/>
    </source>
</evidence>
<comment type="pathway">
    <text evidence="6">Protein modification; protein ubiquitination.</text>
</comment>
<dbReference type="GO" id="GO:0008270">
    <property type="term" value="F:zinc ion binding"/>
    <property type="evidence" value="ECO:0007669"/>
    <property type="project" value="UniProtKB-KW"/>
</dbReference>
<dbReference type="Proteomes" id="UP000663852">
    <property type="component" value="Unassembled WGS sequence"/>
</dbReference>
<dbReference type="InterPro" id="IPR001841">
    <property type="entry name" value="Znf_RING"/>
</dbReference>
<keyword evidence="2 5" id="KW-0863">Zinc-finger</keyword>
<dbReference type="GO" id="GO:0005509">
    <property type="term" value="F:calcium ion binding"/>
    <property type="evidence" value="ECO:0007669"/>
    <property type="project" value="UniProtKB-UniRule"/>
</dbReference>
<dbReference type="InterPro" id="IPR003153">
    <property type="entry name" value="Adaptor_Cbl_N_hlx"/>
</dbReference>
<protein>
    <recommendedName>
        <fullName evidence="6">E3 ubiquitin-protein ligase CBL</fullName>
        <ecNumber evidence="6">2.3.2.27</ecNumber>
    </recommendedName>
</protein>
<dbReference type="GO" id="GO:0005886">
    <property type="term" value="C:plasma membrane"/>
    <property type="evidence" value="ECO:0007669"/>
    <property type="project" value="TreeGrafter"/>
</dbReference>
<dbReference type="SUPFAM" id="SSF55550">
    <property type="entry name" value="SH2 domain"/>
    <property type="match status" value="1"/>
</dbReference>
<dbReference type="EMBL" id="CAJNOJ010000043">
    <property type="protein sequence ID" value="CAF0939517.1"/>
    <property type="molecule type" value="Genomic_DNA"/>
</dbReference>
<comment type="catalytic activity">
    <reaction evidence="6">
        <text>S-ubiquitinyl-[E2 ubiquitin-conjugating enzyme]-L-cysteine + [acceptor protein]-L-lysine = [E2 ubiquitin-conjugating enzyme]-L-cysteine + N(6)-ubiquitinyl-[acceptor protein]-L-lysine.</text>
        <dbReference type="EC" id="2.3.2.27"/>
    </reaction>
</comment>
<evidence type="ECO:0000259" key="8">
    <source>
        <dbReference type="PROSITE" id="PS51506"/>
    </source>
</evidence>
<organism evidence="9 12">
    <name type="scientific">Adineta ricciae</name>
    <name type="common">Rotifer</name>
    <dbReference type="NCBI Taxonomy" id="249248"/>
    <lineage>
        <taxon>Eukaryota</taxon>
        <taxon>Metazoa</taxon>
        <taxon>Spiralia</taxon>
        <taxon>Gnathifera</taxon>
        <taxon>Rotifera</taxon>
        <taxon>Eurotatoria</taxon>
        <taxon>Bdelloidea</taxon>
        <taxon>Adinetida</taxon>
        <taxon>Adinetidae</taxon>
        <taxon>Adineta</taxon>
    </lineage>
</organism>
<accession>A0A814CFT2</accession>
<dbReference type="Pfam" id="PF13920">
    <property type="entry name" value="zf-C3HC4_3"/>
    <property type="match status" value="1"/>
</dbReference>
<feature type="domain" description="Cbl-PTB" evidence="8">
    <location>
        <begin position="37"/>
        <end position="343"/>
    </location>
</feature>
<comment type="domain">
    <text evidence="6">The N-terminus is composed of the phosphotyrosine binding (PTB) domain, a short linker region and the RING-type zinc finger. The PTB domain, which is also called TKB (tyrosine kinase binding) domain, is composed of three different subdomains: a four-helix bundle (4H), a calcium-binding EF hand and a divergent SH2 domain.</text>
</comment>
<dbReference type="Gene3D" id="3.30.505.10">
    <property type="entry name" value="SH2 domain"/>
    <property type="match status" value="1"/>
</dbReference>
<dbReference type="Proteomes" id="UP000663828">
    <property type="component" value="Unassembled WGS sequence"/>
</dbReference>
<dbReference type="PROSITE" id="PS50089">
    <property type="entry name" value="ZF_RING_2"/>
    <property type="match status" value="1"/>
</dbReference>
<comment type="function">
    <text evidence="6">E3 ubiquitin-protein ligase which accepts ubiquitin from specific E2 ubiquitin-conjugating enzymes, and transfers it to substrates, generally promoting their degradation by the proteasome.</text>
</comment>
<dbReference type="Pfam" id="PF02761">
    <property type="entry name" value="Cbl_N2"/>
    <property type="match status" value="1"/>
</dbReference>
<dbReference type="InterPro" id="IPR024162">
    <property type="entry name" value="Adaptor_Cbl"/>
</dbReference>
<dbReference type="GO" id="GO:0023051">
    <property type="term" value="P:regulation of signaling"/>
    <property type="evidence" value="ECO:0007669"/>
    <property type="project" value="InterPro"/>
</dbReference>
<sequence>MTQPTGIGFRQRFFDLRRRTAHDAPSMPLNTENHGQDRPLFYVDKPLIDRICKQIDRIRKYCQSPKMRLKTSSPCILDILPEFGQTFREILANYKDRFHILNDIQYFCIFVGNLNELCAKTVECFKRAGHQMHKEQSSFRRELNKLSLYFSHTLTELKALFINGTYQGEQFRLTKPEATDFWKHNFQEKTIVSWEEFQEKLNFVHPVGSLNESTALQKTIDLTNDNYISIFEFDVFTRLFHPWSSLLTNWKLLTICHPAFMAFKTYDDVQEILTNHLEKPGSYVFRLSCTHLGQWAIGYVTMNNEIRQTIPSTKSLVQSLIDGEQTGHYKYPNGENNRIDLSAALGTTQSDRIYVSEEQFSLYSSMGTTFELCKICSVNDKNIKIQPCGHLMCRSCLTAWQKQSKSKSAPLCPFCRAGIKGFEPIVVSTFDRSIKHNRQQSNPIEFDDQRADTNPQVQSLQPLAIASLVNYENIASVDSSVEDLSFSPPPIPARLVNTNQATPQHHLQAISPQLLHNNYLLGTQSLPTNQEALSSNESLSSSSDQISAVSDNCWNSENNMISLSTCTDTDTIAQIQSIDDIRDRLHSDYDFDPIRIDAALVLTEGFPLSQQYEMSKLFLEHVKRAEEEFTNPSDTF</sequence>
<dbReference type="Gene3D" id="3.30.40.10">
    <property type="entry name" value="Zinc/RING finger domain, C3HC4 (zinc finger)"/>
    <property type="match status" value="1"/>
</dbReference>
<dbReference type="AlphaFoldDB" id="A0A814CFT2"/>
<dbReference type="InterPro" id="IPR024159">
    <property type="entry name" value="Cbl_PTB"/>
</dbReference>
<dbReference type="EC" id="2.3.2.27" evidence="6"/>
<dbReference type="InterPro" id="IPR011992">
    <property type="entry name" value="EF-hand-dom_pair"/>
</dbReference>
<reference evidence="9" key="1">
    <citation type="submission" date="2021-02" db="EMBL/GenBank/DDBJ databases">
        <authorList>
            <person name="Nowell W R."/>
        </authorList>
    </citation>
    <scope>NUCLEOTIDE SEQUENCE</scope>
</reference>
<keyword evidence="3 6" id="KW-0862">Zinc</keyword>
<dbReference type="GO" id="GO:0061630">
    <property type="term" value="F:ubiquitin protein ligase activity"/>
    <property type="evidence" value="ECO:0007669"/>
    <property type="project" value="UniProtKB-EC"/>
</dbReference>
<keyword evidence="11" id="KW-1185">Reference proteome</keyword>
<dbReference type="PANTHER" id="PTHR23007:SF11">
    <property type="entry name" value="E3 UBIQUITIN-PROTEIN LIGASE CBL"/>
    <property type="match status" value="1"/>
</dbReference>
<evidence type="ECO:0000313" key="12">
    <source>
        <dbReference type="Proteomes" id="UP000663852"/>
    </source>
</evidence>
<dbReference type="GO" id="GO:0007166">
    <property type="term" value="P:cell surface receptor signaling pathway"/>
    <property type="evidence" value="ECO:0007669"/>
    <property type="project" value="InterPro"/>
</dbReference>
<proteinExistence type="predicted"/>
<feature type="domain" description="RING-type" evidence="7">
    <location>
        <begin position="373"/>
        <end position="416"/>
    </location>
</feature>
<keyword evidence="6" id="KW-0833">Ubl conjugation pathway</keyword>
<evidence type="ECO:0000313" key="10">
    <source>
        <dbReference type="EMBL" id="CAF1485358.1"/>
    </source>
</evidence>
<dbReference type="OrthoDB" id="7237699at2759"/>
<dbReference type="SUPFAM" id="SSF47473">
    <property type="entry name" value="EF-hand"/>
    <property type="match status" value="1"/>
</dbReference>
<dbReference type="InterPro" id="IPR013083">
    <property type="entry name" value="Znf_RING/FYVE/PHD"/>
</dbReference>
<evidence type="ECO:0000313" key="11">
    <source>
        <dbReference type="Proteomes" id="UP000663828"/>
    </source>
</evidence>
<dbReference type="SUPFAM" id="SSF47668">
    <property type="entry name" value="N-terminal domain of cbl (N-cbl)"/>
    <property type="match status" value="1"/>
</dbReference>
<dbReference type="SUPFAM" id="SSF57850">
    <property type="entry name" value="RING/U-box"/>
    <property type="match status" value="1"/>
</dbReference>
<dbReference type="InterPro" id="IPR036537">
    <property type="entry name" value="Adaptor_Cbl_N_dom_sf"/>
</dbReference>
<dbReference type="GO" id="GO:0017124">
    <property type="term" value="F:SH3 domain binding"/>
    <property type="evidence" value="ECO:0007669"/>
    <property type="project" value="TreeGrafter"/>
</dbReference>
<dbReference type="InterPro" id="IPR017907">
    <property type="entry name" value="Znf_RING_CS"/>
</dbReference>
<dbReference type="GO" id="GO:0016567">
    <property type="term" value="P:protein ubiquitination"/>
    <property type="evidence" value="ECO:0007669"/>
    <property type="project" value="UniProtKB-UniPathway"/>
</dbReference>
<dbReference type="InterPro" id="IPR036860">
    <property type="entry name" value="SH2_dom_sf"/>
</dbReference>
<evidence type="ECO:0000256" key="5">
    <source>
        <dbReference type="PROSITE-ProRule" id="PRU00175"/>
    </source>
</evidence>
<comment type="caution">
    <text evidence="9">The sequence shown here is derived from an EMBL/GenBank/DDBJ whole genome shotgun (WGS) entry which is preliminary data.</text>
</comment>
<dbReference type="SMART" id="SM00184">
    <property type="entry name" value="RING"/>
    <property type="match status" value="1"/>
</dbReference>
<dbReference type="Pfam" id="PF02762">
    <property type="entry name" value="Cbl_N3"/>
    <property type="match status" value="1"/>
</dbReference>
<dbReference type="Gene3D" id="1.10.238.10">
    <property type="entry name" value="EF-hand"/>
    <property type="match status" value="1"/>
</dbReference>
<dbReference type="PANTHER" id="PTHR23007">
    <property type="entry name" value="CBL"/>
    <property type="match status" value="1"/>
</dbReference>
<evidence type="ECO:0000256" key="2">
    <source>
        <dbReference type="ARBA" id="ARBA00022771"/>
    </source>
</evidence>
<dbReference type="Pfam" id="PF02262">
    <property type="entry name" value="Cbl_N"/>
    <property type="match status" value="1"/>
</dbReference>
<evidence type="ECO:0000259" key="7">
    <source>
        <dbReference type="PROSITE" id="PS50089"/>
    </source>
</evidence>
<dbReference type="Gene3D" id="1.20.930.20">
    <property type="entry name" value="Adaptor protein Cbl, N-terminal domain"/>
    <property type="match status" value="1"/>
</dbReference>
<evidence type="ECO:0000256" key="6">
    <source>
        <dbReference type="RuleBase" id="RU367001"/>
    </source>
</evidence>
<evidence type="ECO:0000313" key="9">
    <source>
        <dbReference type="EMBL" id="CAF0939517.1"/>
    </source>
</evidence>
<name>A0A814CFT2_ADIRI</name>
<dbReference type="EMBL" id="CAJNOR010004222">
    <property type="protein sequence ID" value="CAF1485358.1"/>
    <property type="molecule type" value="Genomic_DNA"/>
</dbReference>
<dbReference type="PROSITE" id="PS00518">
    <property type="entry name" value="ZF_RING_1"/>
    <property type="match status" value="1"/>
</dbReference>
<dbReference type="InterPro" id="IPR014742">
    <property type="entry name" value="Adaptor_Cbl_SH2-like"/>
</dbReference>
<keyword evidence="6" id="KW-0808">Transferase</keyword>
<dbReference type="GO" id="GO:0030971">
    <property type="term" value="F:receptor tyrosine kinase binding"/>
    <property type="evidence" value="ECO:0007669"/>
    <property type="project" value="TreeGrafter"/>
</dbReference>
<dbReference type="PROSITE" id="PS51506">
    <property type="entry name" value="CBL_PTB"/>
    <property type="match status" value="1"/>
</dbReference>
<dbReference type="GO" id="GO:0045121">
    <property type="term" value="C:membrane raft"/>
    <property type="evidence" value="ECO:0007669"/>
    <property type="project" value="TreeGrafter"/>
</dbReference>